<dbReference type="HOGENOM" id="CLU_1559552_0_0_2"/>
<dbReference type="RefSeq" id="WP_012609022.1">
    <property type="nucleotide sequence ID" value="NC_011766.1"/>
</dbReference>
<dbReference type="AlphaFoldDB" id="B8D6F0"/>
<gene>
    <name evidence="1" type="ordered locus">DKAM_1355</name>
</gene>
<dbReference type="Gene3D" id="2.40.50.100">
    <property type="match status" value="1"/>
</dbReference>
<evidence type="ECO:0000313" key="2">
    <source>
        <dbReference type="Proteomes" id="UP000006903"/>
    </source>
</evidence>
<dbReference type="InterPro" id="IPR019217">
    <property type="entry name" value="DUF2118"/>
</dbReference>
<name>B8D6F0_DESA1</name>
<dbReference type="EMBL" id="CP001140">
    <property type="protein sequence ID" value="ACL11681.1"/>
    <property type="molecule type" value="Genomic_DNA"/>
</dbReference>
<reference evidence="1 2" key="1">
    <citation type="journal article" date="2009" name="J. Bacteriol.">
        <title>Complete genome sequence of the anaerobic, protein-degrading hyperthermophilic crenarchaeon Desulfurococcus kamchatkensis.</title>
        <authorList>
            <person name="Ravin N.V."/>
            <person name="Mardanov A.V."/>
            <person name="Beletsky A.V."/>
            <person name="Kublanov I.V."/>
            <person name="Kolganova T.V."/>
            <person name="Lebedinsky A.V."/>
            <person name="Chernyh N.A."/>
            <person name="Bonch-Osmolovskaya E.A."/>
            <person name="Skryabin K.G."/>
        </authorList>
    </citation>
    <scope>NUCLEOTIDE SEQUENCE [LARGE SCALE GENOMIC DNA]</scope>
    <source>
        <strain evidence="2">DSM 18924 / JCM 16383 / VKM B-2413 / 1221n</strain>
    </source>
</reference>
<protein>
    <recommendedName>
        <fullName evidence="3">DUF2118 domain-containing protein</fullName>
    </recommendedName>
</protein>
<dbReference type="STRING" id="490899.DKAM_1355"/>
<dbReference type="Pfam" id="PF09891">
    <property type="entry name" value="DUF2118"/>
    <property type="match status" value="1"/>
</dbReference>
<organism evidence="1 2">
    <name type="scientific">Desulfurococcus amylolyticus (strain DSM 18924 / JCM 16383 / VKM B-2413 / 1221n)</name>
    <name type="common">Desulfurococcus kamchatkensis</name>
    <dbReference type="NCBI Taxonomy" id="490899"/>
    <lineage>
        <taxon>Archaea</taxon>
        <taxon>Thermoproteota</taxon>
        <taxon>Thermoprotei</taxon>
        <taxon>Desulfurococcales</taxon>
        <taxon>Desulfurococcaceae</taxon>
        <taxon>Desulfurococcus</taxon>
    </lineage>
</organism>
<dbReference type="Proteomes" id="UP000006903">
    <property type="component" value="Chromosome"/>
</dbReference>
<accession>B8D6F0</accession>
<evidence type="ECO:0008006" key="3">
    <source>
        <dbReference type="Google" id="ProtNLM"/>
    </source>
</evidence>
<dbReference type="GeneID" id="7171400"/>
<proteinExistence type="predicted"/>
<dbReference type="KEGG" id="dka:DKAM_1355"/>
<evidence type="ECO:0000313" key="1">
    <source>
        <dbReference type="EMBL" id="ACL11681.1"/>
    </source>
</evidence>
<sequence length="160" mass="18611">MSEYSFPQLFVEDVDSERIICLKNSEYAWAGIPEKNNCTKYYGSIPYEEILKYIDLEKAILKRSTILFNTGEPSKALFFSENTQLCLQEAKGRRVFYIGSMKHVRKNDLIAYIVTGKNEVRNIYSTCEGFILAVIDLTWERPERIIVVVAIEQPREIIIR</sequence>
<dbReference type="eggNOG" id="arCOG01724">
    <property type="taxonomic scope" value="Archaea"/>
</dbReference>